<proteinExistence type="predicted"/>
<feature type="transmembrane region" description="Helical" evidence="1">
    <location>
        <begin position="322"/>
        <end position="340"/>
    </location>
</feature>
<dbReference type="OrthoDB" id="8364552at2"/>
<reference evidence="2" key="1">
    <citation type="submission" date="2006-09" db="EMBL/GenBank/DDBJ databases">
        <title>Complete sequence of Rhodopseudomonas palustris BisA53.</title>
        <authorList>
            <consortium name="US DOE Joint Genome Institute"/>
            <person name="Copeland A."/>
            <person name="Lucas S."/>
            <person name="Lapidus A."/>
            <person name="Barry K."/>
            <person name="Detter J.C."/>
            <person name="Glavina del Rio T."/>
            <person name="Hammon N."/>
            <person name="Israni S."/>
            <person name="Dalin E."/>
            <person name="Tice H."/>
            <person name="Pitluck S."/>
            <person name="Chain P."/>
            <person name="Malfatti S."/>
            <person name="Shin M."/>
            <person name="Vergez L."/>
            <person name="Schmutz J."/>
            <person name="Larimer F."/>
            <person name="Land M."/>
            <person name="Hauser L."/>
            <person name="Pelletier D.A."/>
            <person name="Kyrpides N."/>
            <person name="Kim E."/>
            <person name="Harwood C.S."/>
            <person name="Oda Y."/>
            <person name="Richardson P."/>
        </authorList>
    </citation>
    <scope>NUCLEOTIDE SEQUENCE [LARGE SCALE GENOMIC DNA]</scope>
    <source>
        <strain evidence="2">BisA53</strain>
    </source>
</reference>
<dbReference type="EMBL" id="CP000463">
    <property type="protein sequence ID" value="ABJ06250.1"/>
    <property type="molecule type" value="Genomic_DNA"/>
</dbReference>
<accession>Q07P84</accession>
<sequence length="392" mass="41077">MARLLTGTALAGIVVCVSALLLAWPATRDAAALWEVRHDVSQLSQLQIEAALRRDPDLITRQIDQALADGDAELAQSLLDLAAAQKSFVPETTSRRVAEALAAQGRPTELAKRFAAGLFTGEASDVASLSGTMTGDLLVVGDIRDVVREGKRIVDGQEPDRLVLGLATAGLAVTAATFATVGGAAPARAGLTMVKDARKLGRLGEGLTRWAGRSTRELVDAPQLKRALSNASLSRPGDAIAAVGGAFRAEKAGALLRVAKDVGRIGNKVGTRGAMDVLKIAEGPKDIARAARLAEAQGGKTRAILKLLGRGALLLTFGAFNFTWWMLGALFALFGVVGSVKAGTERLTRAAIAKWRRHRAAQLARRDQPLAKPAVALPPMPPMPLAALNRPG</sequence>
<keyword evidence="1" id="KW-1133">Transmembrane helix</keyword>
<dbReference type="eggNOG" id="ENOG5031HEF">
    <property type="taxonomic scope" value="Bacteria"/>
</dbReference>
<evidence type="ECO:0000313" key="2">
    <source>
        <dbReference type="EMBL" id="ABJ06250.1"/>
    </source>
</evidence>
<name>Q07P84_RHOP5</name>
<keyword evidence="1" id="KW-0472">Membrane</keyword>
<dbReference type="STRING" id="316055.RPE_2309"/>
<keyword evidence="1" id="KW-0812">Transmembrane</keyword>
<dbReference type="AlphaFoldDB" id="Q07P84"/>
<protein>
    <submittedName>
        <fullName evidence="2">Uncharacterized protein</fullName>
    </submittedName>
</protein>
<dbReference type="HOGENOM" id="CLU_048117_0_0_5"/>
<gene>
    <name evidence="2" type="ordered locus">RPE_2309</name>
</gene>
<evidence type="ECO:0000256" key="1">
    <source>
        <dbReference type="SAM" id="Phobius"/>
    </source>
</evidence>
<organism evidence="2">
    <name type="scientific">Rhodopseudomonas palustris (strain BisA53)</name>
    <dbReference type="NCBI Taxonomy" id="316055"/>
    <lineage>
        <taxon>Bacteria</taxon>
        <taxon>Pseudomonadati</taxon>
        <taxon>Pseudomonadota</taxon>
        <taxon>Alphaproteobacteria</taxon>
        <taxon>Hyphomicrobiales</taxon>
        <taxon>Nitrobacteraceae</taxon>
        <taxon>Rhodopseudomonas</taxon>
    </lineage>
</organism>
<dbReference type="KEGG" id="rpe:RPE_2309"/>